<reference evidence="2 3" key="1">
    <citation type="submission" date="2015-09" db="EMBL/GenBank/DDBJ databases">
        <authorList>
            <person name="Xu Y."/>
            <person name="Nagy A."/>
            <person name="Liu N.T."/>
            <person name="Nou X."/>
        </authorList>
    </citation>
    <scope>NUCLEOTIDE SEQUENCE [LARGE SCALE GENOMIC DNA]</scope>
    <source>
        <strain evidence="2 3">FC1138</strain>
    </source>
</reference>
<protein>
    <submittedName>
        <fullName evidence="2">Uncharacterized protein</fullName>
    </submittedName>
</protein>
<evidence type="ECO:0000313" key="2">
    <source>
        <dbReference type="EMBL" id="ANH71742.1"/>
    </source>
</evidence>
<feature type="compositionally biased region" description="Basic and acidic residues" evidence="1">
    <location>
        <begin position="40"/>
        <end position="49"/>
    </location>
</feature>
<gene>
    <name evidence="2" type="ORF">ACS15_3236</name>
</gene>
<organism evidence="2 3">
    <name type="scientific">Ralstonia insidiosa</name>
    <dbReference type="NCBI Taxonomy" id="190721"/>
    <lineage>
        <taxon>Bacteria</taxon>
        <taxon>Pseudomonadati</taxon>
        <taxon>Pseudomonadota</taxon>
        <taxon>Betaproteobacteria</taxon>
        <taxon>Burkholderiales</taxon>
        <taxon>Burkholderiaceae</taxon>
        <taxon>Ralstonia</taxon>
    </lineage>
</organism>
<evidence type="ECO:0000313" key="3">
    <source>
        <dbReference type="Proteomes" id="UP000077927"/>
    </source>
</evidence>
<proteinExistence type="predicted"/>
<evidence type="ECO:0000256" key="1">
    <source>
        <dbReference type="SAM" id="MobiDB-lite"/>
    </source>
</evidence>
<dbReference type="Proteomes" id="UP000077927">
    <property type="component" value="Chromosome 1"/>
</dbReference>
<feature type="region of interest" description="Disordered" evidence="1">
    <location>
        <begin position="1"/>
        <end position="49"/>
    </location>
</feature>
<sequence length="49" mass="5273">MRKDRATDTPKTLGAIAGLRSHQAPVREKLNPAHPATEADFGHDGHGRS</sequence>
<accession>A0AAC9BD27</accession>
<name>A0AAC9BD27_9RALS</name>
<dbReference type="AlphaFoldDB" id="A0AAC9BD27"/>
<dbReference type="EMBL" id="CP012605">
    <property type="protein sequence ID" value="ANH71742.1"/>
    <property type="molecule type" value="Genomic_DNA"/>
</dbReference>
<dbReference type="KEGG" id="rin:ACS15_3236"/>